<protein>
    <submittedName>
        <fullName evidence="1">Uncharacterized protein</fullName>
    </submittedName>
</protein>
<evidence type="ECO:0000313" key="1">
    <source>
        <dbReference type="EMBL" id="EDK89526.1"/>
    </source>
</evidence>
<dbReference type="AlphaFoldDB" id="A5TXA1"/>
<name>A5TXA1_FUSNP</name>
<reference evidence="1" key="2">
    <citation type="submission" date="2007-05" db="EMBL/GenBank/DDBJ databases">
        <title>Genome sequence of Fusobacterium nucleatum subspecies polymorphum - a genetically tractable Fusobacterium.</title>
        <authorList>
            <person name="Karpathy S.E."/>
            <person name="Xiang Q."/>
            <person name="Gioia J."/>
            <person name="Jiang H."/>
            <person name="Liu Y."/>
            <person name="Petrosino J.F."/>
            <person name="Yerrapragada S."/>
            <person name="Fox G.E."/>
            <person name="Kinder Haake S."/>
            <person name="Weinstock G.M."/>
            <person name="Highlander S.K."/>
        </authorList>
    </citation>
    <scope>NUCLEOTIDE SEQUENCE [LARGE SCALE GENOMIC DNA]</scope>
    <source>
        <strain evidence="1">ATCC 10953</strain>
    </source>
</reference>
<accession>A5TXA1</accession>
<reference evidence="1" key="1">
    <citation type="submission" date="2006-07" db="EMBL/GenBank/DDBJ databases">
        <authorList>
            <person name="Qin X."/>
            <person name="Weinstock G.M."/>
        </authorList>
    </citation>
    <scope>NUCLEOTIDE SEQUENCE [LARGE SCALE GENOMIC DNA]</scope>
    <source>
        <strain evidence="1">ATCC 10953</strain>
    </source>
</reference>
<dbReference type="EMBL" id="CM000440">
    <property type="protein sequence ID" value="EDK89526.1"/>
    <property type="molecule type" value="Genomic_DNA"/>
</dbReference>
<proteinExistence type="predicted"/>
<dbReference type="HOGENOM" id="CLU_3403716_0_0_0"/>
<gene>
    <name evidence="1" type="ORF">FNP_1754</name>
</gene>
<organism evidence="1">
    <name type="scientific">Fusobacterium polymorphum ATCC 10953</name>
    <dbReference type="NCBI Taxonomy" id="393480"/>
    <lineage>
        <taxon>Bacteria</taxon>
        <taxon>Fusobacteriati</taxon>
        <taxon>Fusobacteriota</taxon>
        <taxon>Fusobacteriia</taxon>
        <taxon>Fusobacteriales</taxon>
        <taxon>Fusobacteriaceae</taxon>
        <taxon>Fusobacterium</taxon>
    </lineage>
</organism>
<sequence>MPSREMNGIFFVYKKFEIVKYIWYNKNGDK</sequence>
<dbReference type="Proteomes" id="UP000001921">
    <property type="component" value="Chromosome"/>
</dbReference>